<gene>
    <name evidence="2" type="ORF">NJB1907Z4_C45830</name>
</gene>
<reference evidence="2" key="1">
    <citation type="submission" date="2022-06" db="EMBL/GenBank/DDBJ databases">
        <title>Complete genome sequence of Mycobacterium pseudoshottsii NJB1907-Z4.</title>
        <authorList>
            <person name="Komine T."/>
            <person name="Fukano H."/>
            <person name="Wada S."/>
        </authorList>
    </citation>
    <scope>NUCLEOTIDE SEQUENCE</scope>
    <source>
        <strain evidence="2">NJB1907-Z4</strain>
    </source>
</reference>
<evidence type="ECO:0000313" key="3">
    <source>
        <dbReference type="Proteomes" id="UP001058626"/>
    </source>
</evidence>
<feature type="region of interest" description="Disordered" evidence="1">
    <location>
        <begin position="1"/>
        <end position="27"/>
    </location>
</feature>
<protein>
    <submittedName>
        <fullName evidence="2">Uncharacterized protein</fullName>
    </submittedName>
</protein>
<proteinExistence type="predicted"/>
<dbReference type="EMBL" id="AP026367">
    <property type="protein sequence ID" value="BDN84368.1"/>
    <property type="molecule type" value="Genomic_DNA"/>
</dbReference>
<evidence type="ECO:0000313" key="2">
    <source>
        <dbReference type="EMBL" id="BDN84368.1"/>
    </source>
</evidence>
<keyword evidence="3" id="KW-1185">Reference proteome</keyword>
<dbReference type="Proteomes" id="UP001058626">
    <property type="component" value="Chromosome"/>
</dbReference>
<organism evidence="2 3">
    <name type="scientific">Mycobacterium pseudoshottsii</name>
    <dbReference type="NCBI Taxonomy" id="265949"/>
    <lineage>
        <taxon>Bacteria</taxon>
        <taxon>Bacillati</taxon>
        <taxon>Actinomycetota</taxon>
        <taxon>Actinomycetes</taxon>
        <taxon>Mycobacteriales</taxon>
        <taxon>Mycobacteriaceae</taxon>
        <taxon>Mycobacterium</taxon>
        <taxon>Mycobacterium ulcerans group</taxon>
    </lineage>
</organism>
<sequence length="127" mass="13693">MPDLGARPLGAQAARTTVPDDSGGNAGDLDIVRYRLDDDRARVDDHTAADIGAEHRGSDRDENVIADRRVFAGASFTYCHAMVDSAIRADFGVAVHDNRADMGDREARAEYVARDVEAEAFAEELGS</sequence>
<accession>A0A9N7QMS1</accession>
<dbReference type="AlphaFoldDB" id="A0A9N7QMS1"/>
<evidence type="ECO:0000256" key="1">
    <source>
        <dbReference type="SAM" id="MobiDB-lite"/>
    </source>
</evidence>
<name>A0A9N7QMS1_9MYCO</name>